<dbReference type="GO" id="GO:0016705">
    <property type="term" value="F:oxidoreductase activity, acting on paired donors, with incorporation or reduction of molecular oxygen"/>
    <property type="evidence" value="ECO:0007669"/>
    <property type="project" value="InterPro"/>
</dbReference>
<dbReference type="Gene3D" id="1.10.630.10">
    <property type="entry name" value="Cytochrome P450"/>
    <property type="match status" value="1"/>
</dbReference>
<evidence type="ECO:0000256" key="1">
    <source>
        <dbReference type="ARBA" id="ARBA00001971"/>
    </source>
</evidence>
<reference evidence="13 14" key="1">
    <citation type="submission" date="2019-06" db="EMBL/GenBank/DDBJ databases">
        <title>Genome Sequence of the Brown Rot Fungal Pathogen Monilinia fructicola.</title>
        <authorList>
            <person name="De Miccolis Angelini R.M."/>
            <person name="Landi L."/>
            <person name="Abate D."/>
            <person name="Pollastro S."/>
            <person name="Romanazzi G."/>
            <person name="Faretra F."/>
        </authorList>
    </citation>
    <scope>NUCLEOTIDE SEQUENCE [LARGE SCALE GENOMIC DNA]</scope>
    <source>
        <strain evidence="13 14">Mfrc123</strain>
    </source>
</reference>
<comment type="similarity">
    <text evidence="3">Belongs to the cytochrome P450 family.</text>
</comment>
<comment type="cofactor">
    <cofactor evidence="1">
        <name>heme</name>
        <dbReference type="ChEBI" id="CHEBI:30413"/>
    </cofactor>
</comment>
<evidence type="ECO:0000256" key="8">
    <source>
        <dbReference type="ARBA" id="ARBA00023002"/>
    </source>
</evidence>
<evidence type="ECO:0000256" key="9">
    <source>
        <dbReference type="ARBA" id="ARBA00023004"/>
    </source>
</evidence>
<dbReference type="GO" id="GO:0016020">
    <property type="term" value="C:membrane"/>
    <property type="evidence" value="ECO:0007669"/>
    <property type="project" value="UniProtKB-SubCell"/>
</dbReference>
<keyword evidence="11" id="KW-0503">Monooxygenase</keyword>
<dbReference type="CDD" id="cd11041">
    <property type="entry name" value="CYP503A1-like"/>
    <property type="match status" value="1"/>
</dbReference>
<sequence>MVSYSQNIVEASFISQTAPASTIWLDFFVTTWTQYWYLLFAASWVAWEIERMIITFYLHKPNIEIVSKPTLIGTSITSFQSIFKLRELVDQGYVRARGKAFAVPRRDRYFVVVSSKKQIEEINDAPMNQLSARGVMYDVVVPQYIIAKGLDLDVKTGGYIARNVFKHRLRASLPSLQERLWETVQDAFRKEMHGPVTNEGWMRIPLRKVSLRLSGRVNDFVLFGEELASNSEFFQSNMNFCADSAVTMAVLHRVPKFLYGGRRKMKQFLTTEVQKRLESETKGESTRKDCMQWIIETSGGVSIEAIVVQLLTFVLGSRHQLPMLLSYVLYNLCLHQEYIQPLRDEISRVGEKGFETAQNNEMPYLDSFLKEVARTNPLTDVAMPRKVMSSFTFDDGTHVPIGNYVCVPHAPIMNNPAIYPDPETFDGFRFVSKETSKSMSRLTHTSADFPFWGSVKQGCPCYPSSPYRTAISNLSLNQTQTFKLSNKNIESGKSK</sequence>
<dbReference type="PANTHER" id="PTHR46206">
    <property type="entry name" value="CYTOCHROME P450"/>
    <property type="match status" value="1"/>
</dbReference>
<evidence type="ECO:0000256" key="4">
    <source>
        <dbReference type="ARBA" id="ARBA00022617"/>
    </source>
</evidence>
<keyword evidence="9" id="KW-0408">Iron</keyword>
<evidence type="ECO:0000256" key="3">
    <source>
        <dbReference type="ARBA" id="ARBA00010617"/>
    </source>
</evidence>
<dbReference type="SUPFAM" id="SSF48264">
    <property type="entry name" value="Cytochrome P450"/>
    <property type="match status" value="1"/>
</dbReference>
<keyword evidence="8" id="KW-0560">Oxidoreductase</keyword>
<evidence type="ECO:0000256" key="5">
    <source>
        <dbReference type="ARBA" id="ARBA00022692"/>
    </source>
</evidence>
<gene>
    <name evidence="13" type="ORF">EYC84_007101</name>
</gene>
<evidence type="ECO:0000313" key="14">
    <source>
        <dbReference type="Proteomes" id="UP000322873"/>
    </source>
</evidence>
<protein>
    <recommendedName>
        <fullName evidence="15">Cytochrome P450</fullName>
    </recommendedName>
</protein>
<accession>A0A5M9KA22</accession>
<comment type="subcellular location">
    <subcellularLocation>
        <location evidence="2">Membrane</location>
    </subcellularLocation>
</comment>
<keyword evidence="10" id="KW-0843">Virulence</keyword>
<dbReference type="PANTHER" id="PTHR46206:SF5">
    <property type="entry name" value="P450, PUTATIVE (EUROFUNG)-RELATED"/>
    <property type="match status" value="1"/>
</dbReference>
<name>A0A5M9KA22_MONFR</name>
<dbReference type="EMBL" id="VICG01000001">
    <property type="protein sequence ID" value="KAA8577096.1"/>
    <property type="molecule type" value="Genomic_DNA"/>
</dbReference>
<dbReference type="InterPro" id="IPR001128">
    <property type="entry name" value="Cyt_P450"/>
</dbReference>
<dbReference type="GO" id="GO:0004497">
    <property type="term" value="F:monooxygenase activity"/>
    <property type="evidence" value="ECO:0007669"/>
    <property type="project" value="UniProtKB-KW"/>
</dbReference>
<evidence type="ECO:0000256" key="12">
    <source>
        <dbReference type="ARBA" id="ARBA00023136"/>
    </source>
</evidence>
<keyword evidence="12" id="KW-0472">Membrane</keyword>
<dbReference type="InterPro" id="IPR036396">
    <property type="entry name" value="Cyt_P450_sf"/>
</dbReference>
<evidence type="ECO:0000313" key="13">
    <source>
        <dbReference type="EMBL" id="KAA8577096.1"/>
    </source>
</evidence>
<comment type="caution">
    <text evidence="13">The sequence shown here is derived from an EMBL/GenBank/DDBJ whole genome shotgun (WGS) entry which is preliminary data.</text>
</comment>
<dbReference type="GO" id="GO:0005506">
    <property type="term" value="F:iron ion binding"/>
    <property type="evidence" value="ECO:0007669"/>
    <property type="project" value="InterPro"/>
</dbReference>
<proteinExistence type="inferred from homology"/>
<dbReference type="AlphaFoldDB" id="A0A5M9KA22"/>
<dbReference type="GO" id="GO:0020037">
    <property type="term" value="F:heme binding"/>
    <property type="evidence" value="ECO:0007669"/>
    <property type="project" value="InterPro"/>
</dbReference>
<keyword evidence="5" id="KW-0812">Transmembrane</keyword>
<dbReference type="VEuPathDB" id="FungiDB:MFRU_023g00210"/>
<evidence type="ECO:0000256" key="2">
    <source>
        <dbReference type="ARBA" id="ARBA00004370"/>
    </source>
</evidence>
<dbReference type="Proteomes" id="UP000322873">
    <property type="component" value="Unassembled WGS sequence"/>
</dbReference>
<keyword evidence="4" id="KW-0349">Heme</keyword>
<keyword evidence="6" id="KW-0479">Metal-binding</keyword>
<organism evidence="13 14">
    <name type="scientific">Monilinia fructicola</name>
    <name type="common">Brown rot fungus</name>
    <name type="synonym">Ciboria fructicola</name>
    <dbReference type="NCBI Taxonomy" id="38448"/>
    <lineage>
        <taxon>Eukaryota</taxon>
        <taxon>Fungi</taxon>
        <taxon>Dikarya</taxon>
        <taxon>Ascomycota</taxon>
        <taxon>Pezizomycotina</taxon>
        <taxon>Leotiomycetes</taxon>
        <taxon>Helotiales</taxon>
        <taxon>Sclerotiniaceae</taxon>
        <taxon>Monilinia</taxon>
    </lineage>
</organism>
<evidence type="ECO:0000256" key="7">
    <source>
        <dbReference type="ARBA" id="ARBA00022989"/>
    </source>
</evidence>
<evidence type="ECO:0000256" key="6">
    <source>
        <dbReference type="ARBA" id="ARBA00022723"/>
    </source>
</evidence>
<dbReference type="Pfam" id="PF00067">
    <property type="entry name" value="p450"/>
    <property type="match status" value="1"/>
</dbReference>
<evidence type="ECO:0000256" key="11">
    <source>
        <dbReference type="ARBA" id="ARBA00023033"/>
    </source>
</evidence>
<evidence type="ECO:0008006" key="15">
    <source>
        <dbReference type="Google" id="ProtNLM"/>
    </source>
</evidence>
<keyword evidence="14" id="KW-1185">Reference proteome</keyword>
<keyword evidence="7" id="KW-1133">Transmembrane helix</keyword>
<evidence type="ECO:0000256" key="10">
    <source>
        <dbReference type="ARBA" id="ARBA00023026"/>
    </source>
</evidence>